<evidence type="ECO:0000256" key="7">
    <source>
        <dbReference type="ARBA" id="ARBA00022842"/>
    </source>
</evidence>
<keyword evidence="5 9" id="KW-0255">Endonuclease</keyword>
<keyword evidence="3 9" id="KW-0540">Nuclease</keyword>
<evidence type="ECO:0000256" key="8">
    <source>
        <dbReference type="ARBA" id="ARBA00023118"/>
    </source>
</evidence>
<dbReference type="InterPro" id="IPR019199">
    <property type="entry name" value="Virulence_VapD/CRISPR_Cas2"/>
</dbReference>
<keyword evidence="4 9" id="KW-0479">Metal-binding</keyword>
<reference evidence="10 11" key="1">
    <citation type="submission" date="2016-10" db="EMBL/GenBank/DDBJ databases">
        <authorList>
            <person name="de Groot N.N."/>
        </authorList>
    </citation>
    <scope>NUCLEOTIDE SEQUENCE [LARGE SCALE GENOMIC DNA]</scope>
    <source>
        <strain evidence="10 11">DSM 2872</strain>
    </source>
</reference>
<protein>
    <recommendedName>
        <fullName evidence="9">CRISPR-associated endoribonuclease Cas2</fullName>
        <ecNumber evidence="9">3.1.-.-</ecNumber>
    </recommendedName>
</protein>
<dbReference type="GO" id="GO:0051607">
    <property type="term" value="P:defense response to virus"/>
    <property type="evidence" value="ECO:0007669"/>
    <property type="project" value="UniProtKB-UniRule"/>
</dbReference>
<name>A0A1H3Z6Q4_SELRU</name>
<feature type="binding site" evidence="9">
    <location>
        <position position="8"/>
    </location>
    <ligand>
        <name>Mg(2+)</name>
        <dbReference type="ChEBI" id="CHEBI:18420"/>
        <note>catalytic</note>
    </ligand>
</feature>
<dbReference type="Proteomes" id="UP000183469">
    <property type="component" value="Unassembled WGS sequence"/>
</dbReference>
<dbReference type="HAMAP" id="MF_01471">
    <property type="entry name" value="Cas2"/>
    <property type="match status" value="1"/>
</dbReference>
<dbReference type="RefSeq" id="WP_074672918.1">
    <property type="nucleotide sequence ID" value="NZ_FNQG01000010.1"/>
</dbReference>
<dbReference type="OrthoDB" id="9791737at2"/>
<dbReference type="AlphaFoldDB" id="A0A1H3Z6Q4"/>
<dbReference type="InterPro" id="IPR021127">
    <property type="entry name" value="CRISPR_associated_Cas2"/>
</dbReference>
<dbReference type="GO" id="GO:0046872">
    <property type="term" value="F:metal ion binding"/>
    <property type="evidence" value="ECO:0007669"/>
    <property type="project" value="UniProtKB-UniRule"/>
</dbReference>
<evidence type="ECO:0000313" key="11">
    <source>
        <dbReference type="Proteomes" id="UP000183469"/>
    </source>
</evidence>
<organism evidence="10 11">
    <name type="scientific">Selenomonas ruminantium</name>
    <dbReference type="NCBI Taxonomy" id="971"/>
    <lineage>
        <taxon>Bacteria</taxon>
        <taxon>Bacillati</taxon>
        <taxon>Bacillota</taxon>
        <taxon>Negativicutes</taxon>
        <taxon>Selenomonadales</taxon>
        <taxon>Selenomonadaceae</taxon>
        <taxon>Selenomonas</taxon>
    </lineage>
</organism>
<evidence type="ECO:0000256" key="4">
    <source>
        <dbReference type="ARBA" id="ARBA00022723"/>
    </source>
</evidence>
<dbReference type="EC" id="3.1.-.-" evidence="9"/>
<keyword evidence="6 9" id="KW-0378">Hydrolase</keyword>
<evidence type="ECO:0000256" key="9">
    <source>
        <dbReference type="HAMAP-Rule" id="MF_01471"/>
    </source>
</evidence>
<evidence type="ECO:0000313" key="10">
    <source>
        <dbReference type="EMBL" id="SEA19218.1"/>
    </source>
</evidence>
<dbReference type="SUPFAM" id="SSF143430">
    <property type="entry name" value="TTP0101/SSO1404-like"/>
    <property type="match status" value="1"/>
</dbReference>
<evidence type="ECO:0000256" key="2">
    <source>
        <dbReference type="ARBA" id="ARBA00009959"/>
    </source>
</evidence>
<sequence length="101" mass="12045">MRILVFFDLPTETANDRRNYRKFRKDLLKNGFFMMQESVYCRMVLNKTSEKTVVDNIFRMRPPQGLVQVLTVTEKQFANMRYITGEKQCDVIDTDERVVIL</sequence>
<accession>A0A1H3Z6Q4</accession>
<keyword evidence="8 9" id="KW-0051">Antiviral defense</keyword>
<dbReference type="GO" id="GO:0004521">
    <property type="term" value="F:RNA endonuclease activity"/>
    <property type="evidence" value="ECO:0007669"/>
    <property type="project" value="InterPro"/>
</dbReference>
<comment type="similarity">
    <text evidence="2 9">Belongs to the CRISPR-associated endoribonuclease Cas2 protein family.</text>
</comment>
<evidence type="ECO:0000256" key="5">
    <source>
        <dbReference type="ARBA" id="ARBA00022759"/>
    </source>
</evidence>
<dbReference type="NCBIfam" id="TIGR01573">
    <property type="entry name" value="cas2"/>
    <property type="match status" value="1"/>
</dbReference>
<dbReference type="GO" id="GO:0016787">
    <property type="term" value="F:hydrolase activity"/>
    <property type="evidence" value="ECO:0007669"/>
    <property type="project" value="UniProtKB-KW"/>
</dbReference>
<evidence type="ECO:0000256" key="3">
    <source>
        <dbReference type="ARBA" id="ARBA00022722"/>
    </source>
</evidence>
<dbReference type="EMBL" id="FNQG01000010">
    <property type="protein sequence ID" value="SEA19218.1"/>
    <property type="molecule type" value="Genomic_DNA"/>
</dbReference>
<evidence type="ECO:0000256" key="1">
    <source>
        <dbReference type="ARBA" id="ARBA00001946"/>
    </source>
</evidence>
<dbReference type="GO" id="GO:0043571">
    <property type="term" value="P:maintenance of CRISPR repeat elements"/>
    <property type="evidence" value="ECO:0007669"/>
    <property type="project" value="UniProtKB-UniRule"/>
</dbReference>
<comment type="function">
    <text evidence="9">CRISPR (clustered regularly interspaced short palindromic repeat), is an adaptive immune system that provides protection against mobile genetic elements (viruses, transposable elements and conjugative plasmids). CRISPR clusters contain sequences complementary to antecedent mobile elements and target invading nucleic acids. CRISPR clusters are transcribed and processed into CRISPR RNA (crRNA). Functions as a ssRNA-specific endoribonuclease. Involved in the integration of spacer DNA into the CRISPR cassette.</text>
</comment>
<evidence type="ECO:0000256" key="6">
    <source>
        <dbReference type="ARBA" id="ARBA00022801"/>
    </source>
</evidence>
<comment type="cofactor">
    <cofactor evidence="1 9">
        <name>Mg(2+)</name>
        <dbReference type="ChEBI" id="CHEBI:18420"/>
    </cofactor>
</comment>
<comment type="subunit">
    <text evidence="9">Homodimer, forms a heterotetramer with a Cas1 homodimer.</text>
</comment>
<keyword evidence="7 9" id="KW-0460">Magnesium</keyword>
<dbReference type="Pfam" id="PF09827">
    <property type="entry name" value="CRISPR_Cas2"/>
    <property type="match status" value="1"/>
</dbReference>
<gene>
    <name evidence="9" type="primary">cas2</name>
    <name evidence="10" type="ORF">SAMN05660648_02300</name>
</gene>
<proteinExistence type="inferred from homology"/>